<organism evidence="1 2">
    <name type="scientific">Ixodes persulcatus</name>
    <name type="common">Taiga tick</name>
    <dbReference type="NCBI Taxonomy" id="34615"/>
    <lineage>
        <taxon>Eukaryota</taxon>
        <taxon>Metazoa</taxon>
        <taxon>Ecdysozoa</taxon>
        <taxon>Arthropoda</taxon>
        <taxon>Chelicerata</taxon>
        <taxon>Arachnida</taxon>
        <taxon>Acari</taxon>
        <taxon>Parasitiformes</taxon>
        <taxon>Ixodida</taxon>
        <taxon>Ixodoidea</taxon>
        <taxon>Ixodidae</taxon>
        <taxon>Ixodinae</taxon>
        <taxon>Ixodes</taxon>
    </lineage>
</organism>
<accession>A0AC60PRN2</accession>
<protein>
    <submittedName>
        <fullName evidence="1">Uncharacterized protein</fullName>
    </submittedName>
</protein>
<name>A0AC60PRN2_IXOPE</name>
<reference evidence="1 2" key="1">
    <citation type="journal article" date="2020" name="Cell">
        <title>Large-Scale Comparative Analyses of Tick Genomes Elucidate Their Genetic Diversity and Vector Capacities.</title>
        <authorList>
            <consortium name="Tick Genome and Microbiome Consortium (TIGMIC)"/>
            <person name="Jia N."/>
            <person name="Wang J."/>
            <person name="Shi W."/>
            <person name="Du L."/>
            <person name="Sun Y."/>
            <person name="Zhan W."/>
            <person name="Jiang J.F."/>
            <person name="Wang Q."/>
            <person name="Zhang B."/>
            <person name="Ji P."/>
            <person name="Bell-Sakyi L."/>
            <person name="Cui X.M."/>
            <person name="Yuan T.T."/>
            <person name="Jiang B.G."/>
            <person name="Yang W.F."/>
            <person name="Lam T.T."/>
            <person name="Chang Q.C."/>
            <person name="Ding S.J."/>
            <person name="Wang X.J."/>
            <person name="Zhu J.G."/>
            <person name="Ruan X.D."/>
            <person name="Zhao L."/>
            <person name="Wei J.T."/>
            <person name="Ye R.Z."/>
            <person name="Que T.C."/>
            <person name="Du C.H."/>
            <person name="Zhou Y.H."/>
            <person name="Cheng J.X."/>
            <person name="Dai P.F."/>
            <person name="Guo W.B."/>
            <person name="Han X.H."/>
            <person name="Huang E.J."/>
            <person name="Li L.F."/>
            <person name="Wei W."/>
            <person name="Gao Y.C."/>
            <person name="Liu J.Z."/>
            <person name="Shao H.Z."/>
            <person name="Wang X."/>
            <person name="Wang C.C."/>
            <person name="Yang T.C."/>
            <person name="Huo Q.B."/>
            <person name="Li W."/>
            <person name="Chen H.Y."/>
            <person name="Chen S.E."/>
            <person name="Zhou L.G."/>
            <person name="Ni X.B."/>
            <person name="Tian J.H."/>
            <person name="Sheng Y."/>
            <person name="Liu T."/>
            <person name="Pan Y.S."/>
            <person name="Xia L.Y."/>
            <person name="Li J."/>
            <person name="Zhao F."/>
            <person name="Cao W.C."/>
        </authorList>
    </citation>
    <scope>NUCLEOTIDE SEQUENCE [LARGE SCALE GENOMIC DNA]</scope>
    <source>
        <strain evidence="1">Iper-2018</strain>
    </source>
</reference>
<evidence type="ECO:0000313" key="2">
    <source>
        <dbReference type="Proteomes" id="UP000805193"/>
    </source>
</evidence>
<proteinExistence type="predicted"/>
<comment type="caution">
    <text evidence="1">The sequence shown here is derived from an EMBL/GenBank/DDBJ whole genome shotgun (WGS) entry which is preliminary data.</text>
</comment>
<dbReference type="EMBL" id="JABSTQ010010143">
    <property type="protein sequence ID" value="KAG0423126.1"/>
    <property type="molecule type" value="Genomic_DNA"/>
</dbReference>
<gene>
    <name evidence="1" type="ORF">HPB47_001092</name>
</gene>
<dbReference type="Proteomes" id="UP000805193">
    <property type="component" value="Unassembled WGS sequence"/>
</dbReference>
<sequence length="245" mass="27388">MNRLRCKDNSHVNFMWCLSGSTWGNSAVLMQLHRSMVLGSLRYSLPFLHRVSSTIQRGLLALQARSLRVVLGVPRASPSAGGVAEAHEQRIEPLIVQETLRHYSRFSTQHEAHHLADLHTSRPASRFAEVLRNHVEAFPANAAPYRHPQRAPWTWLTPTVHLSIPDVGKCTAFGFLKRLLTEYYKKGANPSLQQAMLDKNDTLHKKGLGKQAKRAHFSTLEAGNGVGQKLGLPPSQKSTLRELVI</sequence>
<keyword evidence="2" id="KW-1185">Reference proteome</keyword>
<evidence type="ECO:0000313" key="1">
    <source>
        <dbReference type="EMBL" id="KAG0423126.1"/>
    </source>
</evidence>